<comment type="caution">
    <text evidence="1">The sequence shown here is derived from an EMBL/GenBank/DDBJ whole genome shotgun (WGS) entry which is preliminary data.</text>
</comment>
<feature type="non-terminal residue" evidence="1">
    <location>
        <position position="98"/>
    </location>
</feature>
<dbReference type="Proteomes" id="UP000789525">
    <property type="component" value="Unassembled WGS sequence"/>
</dbReference>
<dbReference type="EMBL" id="CAJVPT010019444">
    <property type="protein sequence ID" value="CAG8641207.1"/>
    <property type="molecule type" value="Genomic_DNA"/>
</dbReference>
<gene>
    <name evidence="1" type="ORF">ACOLOM_LOCUS7946</name>
</gene>
<accession>A0ACA9N8A3</accession>
<keyword evidence="2" id="KW-1185">Reference proteome</keyword>
<evidence type="ECO:0000313" key="2">
    <source>
        <dbReference type="Proteomes" id="UP000789525"/>
    </source>
</evidence>
<sequence length="98" mass="10531">MATTSNLSFDRYIARSQSRSRSSSANSSTLSQSLPPPPRVKKPSSPDPLAPSSTFQASRNLKSSSPARQPNISMASTVSPPPDRDQPRRPNPFADFGS</sequence>
<evidence type="ECO:0000313" key="1">
    <source>
        <dbReference type="EMBL" id="CAG8641207.1"/>
    </source>
</evidence>
<reference evidence="1" key="1">
    <citation type="submission" date="2021-06" db="EMBL/GenBank/DDBJ databases">
        <authorList>
            <person name="Kallberg Y."/>
            <person name="Tangrot J."/>
            <person name="Rosling A."/>
        </authorList>
    </citation>
    <scope>NUCLEOTIDE SEQUENCE</scope>
    <source>
        <strain evidence="1">CL356</strain>
    </source>
</reference>
<protein>
    <submittedName>
        <fullName evidence="1">6164_t:CDS:1</fullName>
    </submittedName>
</protein>
<name>A0ACA9N8A3_9GLOM</name>
<proteinExistence type="predicted"/>
<organism evidence="1 2">
    <name type="scientific">Acaulospora colombiana</name>
    <dbReference type="NCBI Taxonomy" id="27376"/>
    <lineage>
        <taxon>Eukaryota</taxon>
        <taxon>Fungi</taxon>
        <taxon>Fungi incertae sedis</taxon>
        <taxon>Mucoromycota</taxon>
        <taxon>Glomeromycotina</taxon>
        <taxon>Glomeromycetes</taxon>
        <taxon>Diversisporales</taxon>
        <taxon>Acaulosporaceae</taxon>
        <taxon>Acaulospora</taxon>
    </lineage>
</organism>